<dbReference type="Proteomes" id="UP001056120">
    <property type="component" value="Linkage Group LG01"/>
</dbReference>
<gene>
    <name evidence="1" type="ORF">L1987_02716</name>
</gene>
<evidence type="ECO:0000313" key="2">
    <source>
        <dbReference type="Proteomes" id="UP001056120"/>
    </source>
</evidence>
<reference evidence="2" key="1">
    <citation type="journal article" date="2022" name="Mol. Ecol. Resour.">
        <title>The genomes of chicory, endive, great burdock and yacon provide insights into Asteraceae palaeo-polyploidization history and plant inulin production.</title>
        <authorList>
            <person name="Fan W."/>
            <person name="Wang S."/>
            <person name="Wang H."/>
            <person name="Wang A."/>
            <person name="Jiang F."/>
            <person name="Liu H."/>
            <person name="Zhao H."/>
            <person name="Xu D."/>
            <person name="Zhang Y."/>
        </authorList>
    </citation>
    <scope>NUCLEOTIDE SEQUENCE [LARGE SCALE GENOMIC DNA]</scope>
    <source>
        <strain evidence="2">cv. Yunnan</strain>
    </source>
</reference>
<sequence>MVVIDCGSDMAVTKMMKRDNRLGLHKRYSQGVAGLPFVLFYYVNTVLKDPDPGWTYGTLVEGTKNAVRCNFCFFVSKSGITRHKHHLAWDSPDVARCPKVPNEVKALFKEHFENKKRSREMMNSIPHFDDVVDLDEDDEEDEVEINRSEAKSKGKKPMSSTGSTTDAFNKKAKGTLYSVFKPSVVSGKKGGNLVGSKEYNDVQKKLRLDAVQKFCRWINNVSAGKLVEKNYPHIYWTPCAAHCIDLMFEDIFKLSHLKKTLERAIAVNTYIYNRTLLLNMMRDYTGQKDMVRPAKTRFATAFITLNCFKANKKNLRKMFTSEEWTKNKFSKETGGKQTANTILLPSFWNNVNIAVKVGCPLLGVLRLVDGERKPPMGYIYEAMDRAKEMIAASFKNKKEKYKDIFKIIDKRWDCQLHQPLHAAGYYLNPSLYYNDPKVEDNGEIVSGLMSCISKLALTEDEREKIHCELPLYRRAEGIFGNPMAKKMRAKLAPALWWMQYGASAPALKKFAIKVLSLTCSSSGCERNWSVFEHLHSKKRSRLDQQKLNDLVYIKYNRALRRRYDMRDTIDPIILDDGNVQDVNEWLMGALEELDEDEENAPVFEGEDLTYGHVREATGADEAPYSTRASGNKRGAKSKTSSSRSRPRGLVDEPDYDFDVDAEENDVAAYKDFVPTSAPDDDDDDDDDEPDFFDVSD</sequence>
<evidence type="ECO:0000313" key="1">
    <source>
        <dbReference type="EMBL" id="KAI3828611.1"/>
    </source>
</evidence>
<accession>A0ACB9K8R9</accession>
<name>A0ACB9K8R9_9ASTR</name>
<proteinExistence type="predicted"/>
<keyword evidence="2" id="KW-1185">Reference proteome</keyword>
<organism evidence="1 2">
    <name type="scientific">Smallanthus sonchifolius</name>
    <dbReference type="NCBI Taxonomy" id="185202"/>
    <lineage>
        <taxon>Eukaryota</taxon>
        <taxon>Viridiplantae</taxon>
        <taxon>Streptophyta</taxon>
        <taxon>Embryophyta</taxon>
        <taxon>Tracheophyta</taxon>
        <taxon>Spermatophyta</taxon>
        <taxon>Magnoliopsida</taxon>
        <taxon>eudicotyledons</taxon>
        <taxon>Gunneridae</taxon>
        <taxon>Pentapetalae</taxon>
        <taxon>asterids</taxon>
        <taxon>campanulids</taxon>
        <taxon>Asterales</taxon>
        <taxon>Asteraceae</taxon>
        <taxon>Asteroideae</taxon>
        <taxon>Heliantheae alliance</taxon>
        <taxon>Millerieae</taxon>
        <taxon>Smallanthus</taxon>
    </lineage>
</organism>
<reference evidence="1 2" key="2">
    <citation type="journal article" date="2022" name="Mol. Ecol. Resour.">
        <title>The genomes of chicory, endive, great burdock and yacon provide insights into Asteraceae paleo-polyploidization history and plant inulin production.</title>
        <authorList>
            <person name="Fan W."/>
            <person name="Wang S."/>
            <person name="Wang H."/>
            <person name="Wang A."/>
            <person name="Jiang F."/>
            <person name="Liu H."/>
            <person name="Zhao H."/>
            <person name="Xu D."/>
            <person name="Zhang Y."/>
        </authorList>
    </citation>
    <scope>NUCLEOTIDE SEQUENCE [LARGE SCALE GENOMIC DNA]</scope>
    <source>
        <strain evidence="2">cv. Yunnan</strain>
        <tissue evidence="1">Leaves</tissue>
    </source>
</reference>
<dbReference type="EMBL" id="CM042018">
    <property type="protein sequence ID" value="KAI3828611.1"/>
    <property type="molecule type" value="Genomic_DNA"/>
</dbReference>
<protein>
    <submittedName>
        <fullName evidence="1">Uncharacterized protein</fullName>
    </submittedName>
</protein>
<comment type="caution">
    <text evidence="1">The sequence shown here is derived from an EMBL/GenBank/DDBJ whole genome shotgun (WGS) entry which is preliminary data.</text>
</comment>